<sequence length="174" mass="19986">MRKTMVLLVVISGARMNELAPIQRNNIVDSGQEITVNTIIKKGKKRGTRTIILRTRDGPCCPVRAIREWLQYEEYKQRIEERLYWDYDKKKELGSIGCSRELRKIMDQAEVDGCQAGSIVRHATMTKLRGDRASLEEMNDFTQHTSGSRIVDVFYNQPIARDIGALILKDSENL</sequence>
<evidence type="ECO:0000259" key="2">
    <source>
        <dbReference type="Pfam" id="PF00589"/>
    </source>
</evidence>
<dbReference type="InterPro" id="IPR011010">
    <property type="entry name" value="DNA_brk_join_enz"/>
</dbReference>
<dbReference type="Proteomes" id="UP000324800">
    <property type="component" value="Unassembled WGS sequence"/>
</dbReference>
<evidence type="ECO:0000256" key="1">
    <source>
        <dbReference type="ARBA" id="ARBA00023172"/>
    </source>
</evidence>
<dbReference type="OrthoDB" id="7699712at2759"/>
<comment type="caution">
    <text evidence="3">The sequence shown here is derived from an EMBL/GenBank/DDBJ whole genome shotgun (WGS) entry which is preliminary data.</text>
</comment>
<accession>A0A5J4TPC1</accession>
<dbReference type="AlphaFoldDB" id="A0A5J4TPC1"/>
<evidence type="ECO:0000313" key="3">
    <source>
        <dbReference type="EMBL" id="KAA6359720.1"/>
    </source>
</evidence>
<reference evidence="3 4" key="1">
    <citation type="submission" date="2019-03" db="EMBL/GenBank/DDBJ databases">
        <title>Single cell metagenomics reveals metabolic interactions within the superorganism composed of flagellate Streblomastix strix and complex community of Bacteroidetes bacteria on its surface.</title>
        <authorList>
            <person name="Treitli S.C."/>
            <person name="Kolisko M."/>
            <person name="Husnik F."/>
            <person name="Keeling P."/>
            <person name="Hampl V."/>
        </authorList>
    </citation>
    <scope>NUCLEOTIDE SEQUENCE [LARGE SCALE GENOMIC DNA]</scope>
    <source>
        <strain evidence="3">ST1C</strain>
    </source>
</reference>
<protein>
    <recommendedName>
        <fullName evidence="2">Tyr recombinase domain-containing protein</fullName>
    </recommendedName>
</protein>
<dbReference type="SUPFAM" id="SSF56349">
    <property type="entry name" value="DNA breaking-rejoining enzymes"/>
    <property type="match status" value="1"/>
</dbReference>
<dbReference type="GO" id="GO:0006310">
    <property type="term" value="P:DNA recombination"/>
    <property type="evidence" value="ECO:0007669"/>
    <property type="project" value="UniProtKB-KW"/>
</dbReference>
<dbReference type="Gene3D" id="1.10.443.10">
    <property type="entry name" value="Intergrase catalytic core"/>
    <property type="match status" value="1"/>
</dbReference>
<organism evidence="3 4">
    <name type="scientific">Streblomastix strix</name>
    <dbReference type="NCBI Taxonomy" id="222440"/>
    <lineage>
        <taxon>Eukaryota</taxon>
        <taxon>Metamonada</taxon>
        <taxon>Preaxostyla</taxon>
        <taxon>Oxymonadida</taxon>
        <taxon>Streblomastigidae</taxon>
        <taxon>Streblomastix</taxon>
    </lineage>
</organism>
<proteinExistence type="predicted"/>
<name>A0A5J4TPC1_9EUKA</name>
<dbReference type="Pfam" id="PF00589">
    <property type="entry name" value="Phage_integrase"/>
    <property type="match status" value="1"/>
</dbReference>
<dbReference type="GO" id="GO:0015074">
    <property type="term" value="P:DNA integration"/>
    <property type="evidence" value="ECO:0007669"/>
    <property type="project" value="InterPro"/>
</dbReference>
<evidence type="ECO:0000313" key="4">
    <source>
        <dbReference type="Proteomes" id="UP000324800"/>
    </source>
</evidence>
<dbReference type="InterPro" id="IPR002104">
    <property type="entry name" value="Integrase_catalytic"/>
</dbReference>
<dbReference type="GO" id="GO:0003677">
    <property type="term" value="F:DNA binding"/>
    <property type="evidence" value="ECO:0007669"/>
    <property type="project" value="InterPro"/>
</dbReference>
<dbReference type="EMBL" id="SNRW01027956">
    <property type="protein sequence ID" value="KAA6359720.1"/>
    <property type="molecule type" value="Genomic_DNA"/>
</dbReference>
<feature type="domain" description="Tyr recombinase" evidence="2">
    <location>
        <begin position="3"/>
        <end position="150"/>
    </location>
</feature>
<keyword evidence="1" id="KW-0233">DNA recombination</keyword>
<gene>
    <name evidence="3" type="ORF">EZS28_044753</name>
</gene>
<dbReference type="InterPro" id="IPR013762">
    <property type="entry name" value="Integrase-like_cat_sf"/>
</dbReference>